<dbReference type="InterPro" id="IPR009075">
    <property type="entry name" value="AcylCo_DH/oxidase_C"/>
</dbReference>
<dbReference type="InterPro" id="IPR050741">
    <property type="entry name" value="Acyl-CoA_dehydrogenase"/>
</dbReference>
<dbReference type="EMBL" id="AP028917">
    <property type="protein sequence ID" value="BES98461.1"/>
    <property type="molecule type" value="Genomic_DNA"/>
</dbReference>
<evidence type="ECO:0000256" key="2">
    <source>
        <dbReference type="ARBA" id="ARBA00009347"/>
    </source>
</evidence>
<name>A0ABN7B5M4_9HEMI</name>
<dbReference type="InterPro" id="IPR009100">
    <property type="entry name" value="AcylCoA_DH/oxidase_NM_dom_sf"/>
</dbReference>
<evidence type="ECO:0000313" key="11">
    <source>
        <dbReference type="EMBL" id="BES98461.1"/>
    </source>
</evidence>
<keyword evidence="12" id="KW-1185">Reference proteome</keyword>
<dbReference type="InterPro" id="IPR037069">
    <property type="entry name" value="AcylCoA_DH/ox_N_sf"/>
</dbReference>
<dbReference type="InterPro" id="IPR006091">
    <property type="entry name" value="Acyl-CoA_Oxase/DH_mid-dom"/>
</dbReference>
<evidence type="ECO:0000256" key="4">
    <source>
        <dbReference type="ARBA" id="ARBA00022630"/>
    </source>
</evidence>
<comment type="similarity">
    <text evidence="2 7">Belongs to the acyl-CoA dehydrogenase family.</text>
</comment>
<dbReference type="InterPro" id="IPR013786">
    <property type="entry name" value="AcylCoA_DH/ox_N"/>
</dbReference>
<dbReference type="PANTHER" id="PTHR48083">
    <property type="entry name" value="MEDIUM-CHAIN SPECIFIC ACYL-COA DEHYDROGENASE, MITOCHONDRIAL-RELATED"/>
    <property type="match status" value="1"/>
</dbReference>
<dbReference type="Gene3D" id="1.10.540.10">
    <property type="entry name" value="Acyl-CoA dehydrogenase/oxidase, N-terminal domain"/>
    <property type="match status" value="1"/>
</dbReference>
<dbReference type="SUPFAM" id="SSF56645">
    <property type="entry name" value="Acyl-CoA dehydrogenase NM domain-like"/>
    <property type="match status" value="1"/>
</dbReference>
<dbReference type="Pfam" id="PF02770">
    <property type="entry name" value="Acyl-CoA_dh_M"/>
    <property type="match status" value="1"/>
</dbReference>
<dbReference type="InterPro" id="IPR036250">
    <property type="entry name" value="AcylCo_DH-like_C"/>
</dbReference>
<dbReference type="Pfam" id="PF00441">
    <property type="entry name" value="Acyl-CoA_dh_1"/>
    <property type="match status" value="1"/>
</dbReference>
<feature type="domain" description="Acyl-CoA oxidase/dehydrogenase middle" evidence="9">
    <location>
        <begin position="152"/>
        <end position="250"/>
    </location>
</feature>
<evidence type="ECO:0000256" key="1">
    <source>
        <dbReference type="ARBA" id="ARBA00001974"/>
    </source>
</evidence>
<organism evidence="11 12">
    <name type="scientific">Nesidiocoris tenuis</name>
    <dbReference type="NCBI Taxonomy" id="355587"/>
    <lineage>
        <taxon>Eukaryota</taxon>
        <taxon>Metazoa</taxon>
        <taxon>Ecdysozoa</taxon>
        <taxon>Arthropoda</taxon>
        <taxon>Hexapoda</taxon>
        <taxon>Insecta</taxon>
        <taxon>Pterygota</taxon>
        <taxon>Neoptera</taxon>
        <taxon>Paraneoptera</taxon>
        <taxon>Hemiptera</taxon>
        <taxon>Heteroptera</taxon>
        <taxon>Panheteroptera</taxon>
        <taxon>Cimicomorpha</taxon>
        <taxon>Miridae</taxon>
        <taxon>Dicyphina</taxon>
        <taxon>Nesidiocoris</taxon>
    </lineage>
</organism>
<dbReference type="Proteomes" id="UP001307889">
    <property type="component" value="Chromosome 9"/>
</dbReference>
<keyword evidence="6 7" id="KW-0560">Oxidoreductase</keyword>
<evidence type="ECO:0000256" key="6">
    <source>
        <dbReference type="ARBA" id="ARBA00023002"/>
    </source>
</evidence>
<dbReference type="PROSITE" id="PS00072">
    <property type="entry name" value="ACYL_COA_DH_1"/>
    <property type="match status" value="1"/>
</dbReference>
<dbReference type="Pfam" id="PF02771">
    <property type="entry name" value="Acyl-CoA_dh_N"/>
    <property type="match status" value="1"/>
</dbReference>
<evidence type="ECO:0000256" key="7">
    <source>
        <dbReference type="RuleBase" id="RU362125"/>
    </source>
</evidence>
<feature type="domain" description="Acyl-CoA dehydrogenase/oxidase C-terminal" evidence="8">
    <location>
        <begin position="262"/>
        <end position="411"/>
    </location>
</feature>
<dbReference type="PROSITE" id="PS00073">
    <property type="entry name" value="ACYL_COA_DH_2"/>
    <property type="match status" value="1"/>
</dbReference>
<evidence type="ECO:0000256" key="3">
    <source>
        <dbReference type="ARBA" id="ARBA00019125"/>
    </source>
</evidence>
<evidence type="ECO:0000259" key="9">
    <source>
        <dbReference type="Pfam" id="PF02770"/>
    </source>
</evidence>
<evidence type="ECO:0000313" key="12">
    <source>
        <dbReference type="Proteomes" id="UP001307889"/>
    </source>
</evidence>
<gene>
    <name evidence="11" type="ORF">NTJ_11276</name>
</gene>
<dbReference type="InterPro" id="IPR006089">
    <property type="entry name" value="Acyl-CoA_DH_CS"/>
</dbReference>
<proteinExistence type="inferred from homology"/>
<dbReference type="InterPro" id="IPR046373">
    <property type="entry name" value="Acyl-CoA_Oxase/DH_mid-dom_sf"/>
</dbReference>
<reference evidence="11 12" key="1">
    <citation type="submission" date="2023-09" db="EMBL/GenBank/DDBJ databases">
        <title>Nesidiocoris tenuis whole genome shotgun sequence.</title>
        <authorList>
            <person name="Shibata T."/>
            <person name="Shimoda M."/>
            <person name="Kobayashi T."/>
            <person name="Uehara T."/>
        </authorList>
    </citation>
    <scope>NUCLEOTIDE SEQUENCE [LARGE SCALE GENOMIC DNA]</scope>
    <source>
        <strain evidence="11 12">Japan</strain>
    </source>
</reference>
<keyword evidence="5 7" id="KW-0274">FAD</keyword>
<comment type="cofactor">
    <cofactor evidence="1 7">
        <name>FAD</name>
        <dbReference type="ChEBI" id="CHEBI:57692"/>
    </cofactor>
</comment>
<sequence>MMTSLRKIFNVNFGVRNATRAYSADHKNLGGMTFELSETQKEFQQLARKFAREEIIPVAAEHDRTGKYPWDIIKKAHSLGLMNGHIPQEFGGMGLGVFDGCLVAEELAYGCTGIMTALEASGLGQTPVLISGNTEQKKKYLGRLVDEPLVAAYCVTEPGAGSDVNGVKTRAVKKGDEYIINGQKMWITNGGVANWYFLLARTDPDPKAPASKAFTGFIVERDTPGITPGRKELNMGQKASDTRGITFEDVRVPKENVLVGEGAGFVIAMQTFDKTRPPVAAGAVGLAQRALDEALKYSLERKAFGVPIVRHQAVAFMLADMAIGVETARLAWQKAAYIVDQGKRNSLEASIAKAYAADVANKCATDAVQIHGGNGFNSDYPVEKLMRDAKIYQIYEGTAQIQRLIISRAVLDKAKEGGL</sequence>
<evidence type="ECO:0000256" key="5">
    <source>
        <dbReference type="ARBA" id="ARBA00022827"/>
    </source>
</evidence>
<evidence type="ECO:0000259" key="8">
    <source>
        <dbReference type="Pfam" id="PF00441"/>
    </source>
</evidence>
<evidence type="ECO:0000259" key="10">
    <source>
        <dbReference type="Pfam" id="PF02771"/>
    </source>
</evidence>
<accession>A0ABN7B5M4</accession>
<dbReference type="SUPFAM" id="SSF47203">
    <property type="entry name" value="Acyl-CoA dehydrogenase C-terminal domain-like"/>
    <property type="match status" value="1"/>
</dbReference>
<keyword evidence="4 7" id="KW-0285">Flavoprotein</keyword>
<dbReference type="Gene3D" id="1.20.140.10">
    <property type="entry name" value="Butyryl-CoA Dehydrogenase, subunit A, domain 3"/>
    <property type="match status" value="1"/>
</dbReference>
<dbReference type="PIRSF" id="PIRSF016578">
    <property type="entry name" value="HsaA"/>
    <property type="match status" value="1"/>
</dbReference>
<dbReference type="PANTHER" id="PTHR48083:SF2">
    <property type="entry name" value="MEDIUM-CHAIN SPECIFIC ACYL-COA DEHYDROGENASE, MITOCHONDRIAL"/>
    <property type="match status" value="1"/>
</dbReference>
<protein>
    <recommendedName>
        <fullName evidence="3">Medium-chain specific acyl-CoA dehydrogenase, mitochondrial</fullName>
    </recommendedName>
</protein>
<feature type="domain" description="Acyl-CoA dehydrogenase/oxidase N-terminal" evidence="10">
    <location>
        <begin position="37"/>
        <end position="146"/>
    </location>
</feature>
<dbReference type="Gene3D" id="2.40.110.10">
    <property type="entry name" value="Butyryl-CoA Dehydrogenase, subunit A, domain 2"/>
    <property type="match status" value="1"/>
</dbReference>